<evidence type="ECO:0000313" key="3">
    <source>
        <dbReference type="Proteomes" id="UP001150569"/>
    </source>
</evidence>
<evidence type="ECO:0000313" key="2">
    <source>
        <dbReference type="EMBL" id="KAJ1916089.1"/>
    </source>
</evidence>
<comment type="caution">
    <text evidence="2">The sequence shown here is derived from an EMBL/GenBank/DDBJ whole genome shotgun (WGS) entry which is preliminary data.</text>
</comment>
<dbReference type="Proteomes" id="UP001150569">
    <property type="component" value="Unassembled WGS sequence"/>
</dbReference>
<dbReference type="OrthoDB" id="529205at2759"/>
<protein>
    <submittedName>
        <fullName evidence="2">Uncharacterized protein</fullName>
    </submittedName>
</protein>
<gene>
    <name evidence="2" type="ORF">IWQ60_008222</name>
</gene>
<feature type="region of interest" description="Disordered" evidence="1">
    <location>
        <begin position="23"/>
        <end position="43"/>
    </location>
</feature>
<dbReference type="AlphaFoldDB" id="A0A9W7ZTL0"/>
<dbReference type="EMBL" id="JANBPT010000598">
    <property type="protein sequence ID" value="KAJ1916089.1"/>
    <property type="molecule type" value="Genomic_DNA"/>
</dbReference>
<organism evidence="2 3">
    <name type="scientific">Tieghemiomyces parasiticus</name>
    <dbReference type="NCBI Taxonomy" id="78921"/>
    <lineage>
        <taxon>Eukaryota</taxon>
        <taxon>Fungi</taxon>
        <taxon>Fungi incertae sedis</taxon>
        <taxon>Zoopagomycota</taxon>
        <taxon>Kickxellomycotina</taxon>
        <taxon>Dimargaritomycetes</taxon>
        <taxon>Dimargaritales</taxon>
        <taxon>Dimargaritaceae</taxon>
        <taxon>Tieghemiomyces</taxon>
    </lineage>
</organism>
<evidence type="ECO:0000256" key="1">
    <source>
        <dbReference type="SAM" id="MobiDB-lite"/>
    </source>
</evidence>
<keyword evidence="3" id="KW-1185">Reference proteome</keyword>
<name>A0A9W7ZTL0_9FUNG</name>
<reference evidence="2" key="1">
    <citation type="submission" date="2022-07" db="EMBL/GenBank/DDBJ databases">
        <title>Phylogenomic reconstructions and comparative analyses of Kickxellomycotina fungi.</title>
        <authorList>
            <person name="Reynolds N.K."/>
            <person name="Stajich J.E."/>
            <person name="Barry K."/>
            <person name="Grigoriev I.V."/>
            <person name="Crous P."/>
            <person name="Smith M.E."/>
        </authorList>
    </citation>
    <scope>NUCLEOTIDE SEQUENCE</scope>
    <source>
        <strain evidence="2">RSA 861</strain>
    </source>
</reference>
<feature type="compositionally biased region" description="Polar residues" evidence="1">
    <location>
        <begin position="27"/>
        <end position="37"/>
    </location>
</feature>
<sequence>MHTLTRLLGSRSMALRLAGQRGFYSAGSKSGPMNSEMSDNDPSRIQKAKEELLAGHTDSSIPNAPGWNETLASESEAIIKADTLVKDGESISKLQKETIEHIQKKH</sequence>
<proteinExistence type="predicted"/>
<accession>A0A9W7ZTL0</accession>